<evidence type="ECO:0000256" key="6">
    <source>
        <dbReference type="ARBA" id="ARBA00023136"/>
    </source>
</evidence>
<dbReference type="GO" id="GO:0055085">
    <property type="term" value="P:transmembrane transport"/>
    <property type="evidence" value="ECO:0007669"/>
    <property type="project" value="InterPro"/>
</dbReference>
<reference evidence="9" key="1">
    <citation type="submission" date="2019-09" db="EMBL/GenBank/DDBJ databases">
        <title>Characterisation of the sponge microbiome using genome-centric metagenomics.</title>
        <authorList>
            <person name="Engelberts J.P."/>
            <person name="Robbins S.J."/>
            <person name="De Goeij J.M."/>
            <person name="Aranda M."/>
            <person name="Bell S.C."/>
            <person name="Webster N.S."/>
        </authorList>
    </citation>
    <scope>NUCLEOTIDE SEQUENCE</scope>
    <source>
        <strain evidence="9">SB0662_bin_9</strain>
    </source>
</reference>
<evidence type="ECO:0000256" key="4">
    <source>
        <dbReference type="ARBA" id="ARBA00022692"/>
    </source>
</evidence>
<name>A0A6B1DVQ9_9CHLR</name>
<keyword evidence="5 7" id="KW-1133">Transmembrane helix</keyword>
<dbReference type="GO" id="GO:0005886">
    <property type="term" value="C:plasma membrane"/>
    <property type="evidence" value="ECO:0007669"/>
    <property type="project" value="UniProtKB-SubCell"/>
</dbReference>
<feature type="transmembrane region" description="Helical" evidence="7">
    <location>
        <begin position="12"/>
        <end position="35"/>
    </location>
</feature>
<keyword evidence="4 7" id="KW-0812">Transmembrane</keyword>
<dbReference type="InterPro" id="IPR000515">
    <property type="entry name" value="MetI-like"/>
</dbReference>
<evidence type="ECO:0000256" key="2">
    <source>
        <dbReference type="ARBA" id="ARBA00022448"/>
    </source>
</evidence>
<sequence length="278" mass="31211">MIHRLFGQRENLAPNYIILGLLCAFAVIPILILGFNSLKSNLELGENSIGFPRQFQWSNYPDAWEQGGFAVTMTNSVIFVVGTVTGVVVLGGMAAYALARLNPRGSNLYMIYMLSLSTIPFWLYAVPLFILWKNLSLLNTRFGLIIIYIALNSPFAIFLLRSFLVKFPPDFEDAARVDGATEMQVLTKVVMPIMWPGLLTVALVVALGVWGEFQIALIFMQEDEKMPLTTSYFNFMRRFSRDWSLTAAGAIMMILPVLIIFMGLQRRFVEGLTQGGLK</sequence>
<evidence type="ECO:0000256" key="3">
    <source>
        <dbReference type="ARBA" id="ARBA00022475"/>
    </source>
</evidence>
<comment type="subcellular location">
    <subcellularLocation>
        <location evidence="1 7">Cell membrane</location>
        <topology evidence="1 7">Multi-pass membrane protein</topology>
    </subcellularLocation>
</comment>
<dbReference type="PANTHER" id="PTHR43744">
    <property type="entry name" value="ABC TRANSPORTER PERMEASE PROTEIN MG189-RELATED-RELATED"/>
    <property type="match status" value="1"/>
</dbReference>
<keyword evidence="3" id="KW-1003">Cell membrane</keyword>
<dbReference type="CDD" id="cd06261">
    <property type="entry name" value="TM_PBP2"/>
    <property type="match status" value="1"/>
</dbReference>
<comment type="caution">
    <text evidence="9">The sequence shown here is derived from an EMBL/GenBank/DDBJ whole genome shotgun (WGS) entry which is preliminary data.</text>
</comment>
<protein>
    <submittedName>
        <fullName evidence="9">Carbohydrate ABC transporter permease</fullName>
    </submittedName>
</protein>
<dbReference type="EMBL" id="VXPY01000062">
    <property type="protein sequence ID" value="MYD90464.1"/>
    <property type="molecule type" value="Genomic_DNA"/>
</dbReference>
<feature type="transmembrane region" description="Helical" evidence="7">
    <location>
        <begin position="144"/>
        <end position="164"/>
    </location>
</feature>
<gene>
    <name evidence="9" type="ORF">F4Y08_09050</name>
</gene>
<evidence type="ECO:0000256" key="7">
    <source>
        <dbReference type="RuleBase" id="RU363032"/>
    </source>
</evidence>
<feature type="transmembrane region" description="Helical" evidence="7">
    <location>
        <begin position="77"/>
        <end position="99"/>
    </location>
</feature>
<comment type="similarity">
    <text evidence="7">Belongs to the binding-protein-dependent transport system permease family.</text>
</comment>
<feature type="transmembrane region" description="Helical" evidence="7">
    <location>
        <begin position="185"/>
        <end position="210"/>
    </location>
</feature>
<dbReference type="Pfam" id="PF00528">
    <property type="entry name" value="BPD_transp_1"/>
    <property type="match status" value="1"/>
</dbReference>
<dbReference type="SUPFAM" id="SSF161098">
    <property type="entry name" value="MetI-like"/>
    <property type="match status" value="1"/>
</dbReference>
<accession>A0A6B1DVQ9</accession>
<evidence type="ECO:0000256" key="5">
    <source>
        <dbReference type="ARBA" id="ARBA00022989"/>
    </source>
</evidence>
<feature type="domain" description="ABC transmembrane type-1" evidence="8">
    <location>
        <begin position="73"/>
        <end position="264"/>
    </location>
</feature>
<evidence type="ECO:0000259" key="8">
    <source>
        <dbReference type="PROSITE" id="PS50928"/>
    </source>
</evidence>
<dbReference type="PROSITE" id="PS50928">
    <property type="entry name" value="ABC_TM1"/>
    <property type="match status" value="1"/>
</dbReference>
<evidence type="ECO:0000256" key="1">
    <source>
        <dbReference type="ARBA" id="ARBA00004651"/>
    </source>
</evidence>
<dbReference type="InterPro" id="IPR035906">
    <property type="entry name" value="MetI-like_sf"/>
</dbReference>
<dbReference type="Gene3D" id="1.10.3720.10">
    <property type="entry name" value="MetI-like"/>
    <property type="match status" value="1"/>
</dbReference>
<keyword evidence="6 7" id="KW-0472">Membrane</keyword>
<dbReference type="AlphaFoldDB" id="A0A6B1DVQ9"/>
<keyword evidence="2 7" id="KW-0813">Transport</keyword>
<proteinExistence type="inferred from homology"/>
<dbReference type="PANTHER" id="PTHR43744:SF8">
    <property type="entry name" value="SN-GLYCEROL-3-PHOSPHATE TRANSPORT SYSTEM PERMEASE PROTEIN UGPE"/>
    <property type="match status" value="1"/>
</dbReference>
<evidence type="ECO:0000313" key="9">
    <source>
        <dbReference type="EMBL" id="MYD90464.1"/>
    </source>
</evidence>
<feature type="transmembrane region" description="Helical" evidence="7">
    <location>
        <begin position="243"/>
        <end position="264"/>
    </location>
</feature>
<organism evidence="9">
    <name type="scientific">Caldilineaceae bacterium SB0662_bin_9</name>
    <dbReference type="NCBI Taxonomy" id="2605258"/>
    <lineage>
        <taxon>Bacteria</taxon>
        <taxon>Bacillati</taxon>
        <taxon>Chloroflexota</taxon>
        <taxon>Caldilineae</taxon>
        <taxon>Caldilineales</taxon>
        <taxon>Caldilineaceae</taxon>
    </lineage>
</organism>
<feature type="transmembrane region" description="Helical" evidence="7">
    <location>
        <begin position="111"/>
        <end position="132"/>
    </location>
</feature>